<evidence type="ECO:0000256" key="1">
    <source>
        <dbReference type="SAM" id="Phobius"/>
    </source>
</evidence>
<evidence type="ECO:0000313" key="3">
    <source>
        <dbReference type="Proteomes" id="UP000434052"/>
    </source>
</evidence>
<sequence>MTVGKALYRIIWTTGLLVWGLYFILVLFSQFDEQQLPEVQQVLAYRLEPSAIPTEENGFYALMGFAVPAGQTPYGAGLVAVHSLRDRSAWGECPSWNECFDAKPLEFKGDPPDMPSRLSEYEGLDGVPELLRDNAELVERYAQLTSYSAMDAGPVLALTFQGLCPPFPLPLGQVYEVHRLFLAQIARDVLEGAPVSRAVDALARDHAFWRMAAAGRIGVMEKAAAALMVWQNLDFLSLLLNAYPHEFEDEALYHTARGMVVPPEADEYSLQFQTRLDLTAILHSLEEKEDEPTLYSLRERLPIEEAGIPAWTLPFIQPLYLQNQTLNNVYRVYAPQLSMQVEDPASRRLCASEFRTYMEGAQPGLHWLRNPKGKLLMLGLSTPYCEIAERCYTSHVLENLMARLHLELVHNAVPPSQTEAFLADLPAELRSPETGRPVGYNATTGRIFMERPHESELRLTVHRVE</sequence>
<name>A0A6P1ZAY3_9BACT</name>
<keyword evidence="1" id="KW-1133">Transmembrane helix</keyword>
<reference evidence="2 3" key="1">
    <citation type="submission" date="2018-06" db="EMBL/GenBank/DDBJ databases">
        <title>Complete genome of Desulfovibrio marinus P48SEP.</title>
        <authorList>
            <person name="Crispim J.S."/>
            <person name="Vidigal P.M.P."/>
            <person name="Silva L.C.F."/>
            <person name="Araujo L.C."/>
            <person name="Laguardia C.N."/>
            <person name="Dias R.S."/>
            <person name="Sousa M.P."/>
            <person name="Paula S.O."/>
            <person name="Silva C."/>
        </authorList>
    </citation>
    <scope>NUCLEOTIDE SEQUENCE [LARGE SCALE GENOMIC DNA]</scope>
    <source>
        <strain evidence="2 3">P48SEP</strain>
    </source>
</reference>
<dbReference type="Proteomes" id="UP000434052">
    <property type="component" value="Unassembled WGS sequence"/>
</dbReference>
<protein>
    <submittedName>
        <fullName evidence="2">Uncharacterized protein</fullName>
    </submittedName>
</protein>
<dbReference type="EMBL" id="QMIF01000018">
    <property type="protein sequence ID" value="TVM31037.1"/>
    <property type="molecule type" value="Genomic_DNA"/>
</dbReference>
<dbReference type="RefSeq" id="WP_144307096.1">
    <property type="nucleotide sequence ID" value="NZ_QMIF01000018.1"/>
</dbReference>
<proteinExistence type="predicted"/>
<comment type="caution">
    <text evidence="2">The sequence shown here is derived from an EMBL/GenBank/DDBJ whole genome shotgun (WGS) entry which is preliminary data.</text>
</comment>
<feature type="transmembrane region" description="Helical" evidence="1">
    <location>
        <begin position="7"/>
        <end position="28"/>
    </location>
</feature>
<keyword evidence="1" id="KW-0472">Membrane</keyword>
<organism evidence="2 3">
    <name type="scientific">Oceanidesulfovibrio marinus</name>
    <dbReference type="NCBI Taxonomy" id="370038"/>
    <lineage>
        <taxon>Bacteria</taxon>
        <taxon>Pseudomonadati</taxon>
        <taxon>Thermodesulfobacteriota</taxon>
        <taxon>Desulfovibrionia</taxon>
        <taxon>Desulfovibrionales</taxon>
        <taxon>Desulfovibrionaceae</taxon>
        <taxon>Oceanidesulfovibrio</taxon>
    </lineage>
</organism>
<dbReference type="AlphaFoldDB" id="A0A6P1ZAY3"/>
<keyword evidence="1" id="KW-0812">Transmembrane</keyword>
<gene>
    <name evidence="2" type="ORF">DQK91_19580</name>
</gene>
<dbReference type="OrthoDB" id="6252706at2"/>
<evidence type="ECO:0000313" key="2">
    <source>
        <dbReference type="EMBL" id="TVM31037.1"/>
    </source>
</evidence>
<accession>A0A6P1ZAY3</accession>